<dbReference type="RefSeq" id="WP_379897267.1">
    <property type="nucleotide sequence ID" value="NZ_JBHTOG010000044.1"/>
</dbReference>
<protein>
    <submittedName>
        <fullName evidence="2">Uncharacterized protein</fullName>
    </submittedName>
</protein>
<evidence type="ECO:0000313" key="2">
    <source>
        <dbReference type="EMBL" id="MFD1432830.1"/>
    </source>
</evidence>
<keyword evidence="1" id="KW-0472">Membrane</keyword>
<sequence>MIWALTICILVFFFSTLFSKTPAPRWQRGLALTSGCLCVILSLALCLS</sequence>
<keyword evidence="1" id="KW-0812">Transmembrane</keyword>
<dbReference type="EMBL" id="JBHTOG010000044">
    <property type="protein sequence ID" value="MFD1432830.1"/>
    <property type="molecule type" value="Genomic_DNA"/>
</dbReference>
<comment type="caution">
    <text evidence="2">The sequence shown here is derived from an EMBL/GenBank/DDBJ whole genome shotgun (WGS) entry which is preliminary data.</text>
</comment>
<accession>A0ABW4CTA3</accession>
<name>A0ABW4CTA3_9LACO</name>
<dbReference type="Proteomes" id="UP001597192">
    <property type="component" value="Unassembled WGS sequence"/>
</dbReference>
<organism evidence="2 3">
    <name type="scientific">Lacticaseibacillus yichunensis</name>
    <dbReference type="NCBI Taxonomy" id="2486015"/>
    <lineage>
        <taxon>Bacteria</taxon>
        <taxon>Bacillati</taxon>
        <taxon>Bacillota</taxon>
        <taxon>Bacilli</taxon>
        <taxon>Lactobacillales</taxon>
        <taxon>Lactobacillaceae</taxon>
        <taxon>Lacticaseibacillus</taxon>
    </lineage>
</organism>
<evidence type="ECO:0000256" key="1">
    <source>
        <dbReference type="SAM" id="Phobius"/>
    </source>
</evidence>
<gene>
    <name evidence="2" type="ORF">ACFQ47_09135</name>
</gene>
<feature type="transmembrane region" description="Helical" evidence="1">
    <location>
        <begin position="29"/>
        <end position="47"/>
    </location>
</feature>
<evidence type="ECO:0000313" key="3">
    <source>
        <dbReference type="Proteomes" id="UP001597192"/>
    </source>
</evidence>
<keyword evidence="1" id="KW-1133">Transmembrane helix</keyword>
<keyword evidence="3" id="KW-1185">Reference proteome</keyword>
<reference evidence="3" key="1">
    <citation type="journal article" date="2019" name="Int. J. Syst. Evol. Microbiol.">
        <title>The Global Catalogue of Microorganisms (GCM) 10K type strain sequencing project: providing services to taxonomists for standard genome sequencing and annotation.</title>
        <authorList>
            <consortium name="The Broad Institute Genomics Platform"/>
            <consortium name="The Broad Institute Genome Sequencing Center for Infectious Disease"/>
            <person name="Wu L."/>
            <person name="Ma J."/>
        </authorList>
    </citation>
    <scope>NUCLEOTIDE SEQUENCE [LARGE SCALE GENOMIC DNA]</scope>
    <source>
        <strain evidence="3">CCM 8947</strain>
    </source>
</reference>
<proteinExistence type="predicted"/>